<proteinExistence type="inferred from homology"/>
<dbReference type="EMBL" id="JH597773">
    <property type="protein sequence ID" value="EHQ07214.1"/>
    <property type="molecule type" value="Genomic_DNA"/>
</dbReference>
<evidence type="ECO:0000256" key="4">
    <source>
        <dbReference type="ARBA" id="ARBA00022475"/>
    </source>
</evidence>
<dbReference type="InterPro" id="IPR036013">
    <property type="entry name" value="Band_7/SPFH_dom_sf"/>
</dbReference>
<evidence type="ECO:0000256" key="6">
    <source>
        <dbReference type="SAM" id="MobiDB-lite"/>
    </source>
</evidence>
<organism evidence="8 9">
    <name type="scientific">Leptonema illini DSM 21528</name>
    <dbReference type="NCBI Taxonomy" id="929563"/>
    <lineage>
        <taxon>Bacteria</taxon>
        <taxon>Pseudomonadati</taxon>
        <taxon>Spirochaetota</taxon>
        <taxon>Spirochaetia</taxon>
        <taxon>Leptospirales</taxon>
        <taxon>Leptospiraceae</taxon>
        <taxon>Leptonema</taxon>
    </lineage>
</organism>
<reference evidence="8 9" key="1">
    <citation type="submission" date="2011-10" db="EMBL/GenBank/DDBJ databases">
        <title>The Improved High-Quality Draft genome of Leptonema illini DSM 21528.</title>
        <authorList>
            <consortium name="US DOE Joint Genome Institute (JGI-PGF)"/>
            <person name="Lucas S."/>
            <person name="Copeland A."/>
            <person name="Lapidus A."/>
            <person name="Glavina del Rio T."/>
            <person name="Dalin E."/>
            <person name="Tice H."/>
            <person name="Bruce D."/>
            <person name="Goodwin L."/>
            <person name="Pitluck S."/>
            <person name="Peters L."/>
            <person name="Mikhailova N."/>
            <person name="Held B."/>
            <person name="Kyrpides N."/>
            <person name="Mavromatis K."/>
            <person name="Ivanova N."/>
            <person name="Markowitz V."/>
            <person name="Cheng J.-F."/>
            <person name="Hugenholtz P."/>
            <person name="Woyke T."/>
            <person name="Wu D."/>
            <person name="Gronow S."/>
            <person name="Wellnitz S."/>
            <person name="Brambilla E.-M."/>
            <person name="Klenk H.-P."/>
            <person name="Eisen J.A."/>
        </authorList>
    </citation>
    <scope>NUCLEOTIDE SEQUENCE [LARGE SCALE GENOMIC DNA]</scope>
    <source>
        <strain evidence="8 9">DSM 21528</strain>
    </source>
</reference>
<comment type="subcellular location">
    <subcellularLocation>
        <location evidence="2">Cell membrane</location>
    </subcellularLocation>
    <subcellularLocation>
        <location evidence="1">Membrane</location>
        <topology evidence="1">Single-pass membrane protein</topology>
    </subcellularLocation>
</comment>
<dbReference type="PANTHER" id="PTHR13806">
    <property type="entry name" value="FLOTILLIN-RELATED"/>
    <property type="match status" value="1"/>
</dbReference>
<name>H2CKB1_9LEPT</name>
<dbReference type="Pfam" id="PF01145">
    <property type="entry name" value="Band_7"/>
    <property type="match status" value="1"/>
</dbReference>
<dbReference type="SMART" id="SM00244">
    <property type="entry name" value="PHB"/>
    <property type="match status" value="1"/>
</dbReference>
<evidence type="ECO:0000256" key="2">
    <source>
        <dbReference type="ARBA" id="ARBA00004236"/>
    </source>
</evidence>
<feature type="compositionally biased region" description="Polar residues" evidence="6">
    <location>
        <begin position="295"/>
        <end position="308"/>
    </location>
</feature>
<evidence type="ECO:0000256" key="3">
    <source>
        <dbReference type="ARBA" id="ARBA00007161"/>
    </source>
</evidence>
<evidence type="ECO:0000259" key="7">
    <source>
        <dbReference type="SMART" id="SM00244"/>
    </source>
</evidence>
<comment type="similarity">
    <text evidence="3">Belongs to the band 7/mec-2 family. Flotillin subfamily.</text>
</comment>
<evidence type="ECO:0000256" key="5">
    <source>
        <dbReference type="ARBA" id="ARBA00023136"/>
    </source>
</evidence>
<accession>H2CKB1</accession>
<evidence type="ECO:0000313" key="9">
    <source>
        <dbReference type="Proteomes" id="UP000005737"/>
    </source>
</evidence>
<dbReference type="RefSeq" id="WP_002772953.1">
    <property type="nucleotide sequence ID" value="NZ_JH597773.1"/>
</dbReference>
<dbReference type="HOGENOM" id="CLU_039816_0_0_12"/>
<protein>
    <submittedName>
        <fullName evidence="8">Band 7 protein</fullName>
    </submittedName>
</protein>
<feature type="region of interest" description="Disordered" evidence="6">
    <location>
        <begin position="295"/>
        <end position="332"/>
    </location>
</feature>
<dbReference type="Gene3D" id="3.30.479.30">
    <property type="entry name" value="Band 7 domain"/>
    <property type="match status" value="1"/>
</dbReference>
<dbReference type="STRING" id="183.GCA_002009735_03850"/>
<sequence length="517" mass="56614">MNYWILLVIAGVLLFITTTVFLASRYRRCPSDMILVVYGRVGAGQSARCIHGGGALILPLIQDYSYLKLTPMTINIPLQNALSQQNIRINVPSTFTVGISTDETIMYNAAERLLGLSSDLIMDMAREIIFGQLRLTVASLTIEQINQDRESFLASIRKNVEPELNKIGLYLINVNITDITDSSDYIESIGKKAAAEAINRAKIDVAEQDKIGAIGTAEAVRDKEIRVAENLAEAEKGKKKAEADRRIVVQQQETTAAIGEAQALREKEINVAENLAEADKGKKKADTDRRVYVQSQEAEAVSGENQSRAAIADSNAELAVRESESRQRGDVARYEAEAEIQRAQAKSEEQRLIASEIVPKNIERQKIEIQAEAEAEKVRREARGDADATLMRYEAEARGIRQVLESKAEGYRVLVESTGGDAKAAATLLLIEKLEEIVRLQVEAIKNIKIDRITVWDPAGGSADGSATANFLSGLVRSLPPLHDLAGMAGIDLPEYLGQVAEEAAKKGAKKDEKLEG</sequence>
<dbReference type="InterPro" id="IPR001107">
    <property type="entry name" value="Band_7"/>
</dbReference>
<dbReference type="SUPFAM" id="SSF117892">
    <property type="entry name" value="Band 7/SPFH domain"/>
    <property type="match status" value="1"/>
</dbReference>
<gene>
    <name evidence="8" type="ORF">Lepil_2541</name>
</gene>
<evidence type="ECO:0000256" key="1">
    <source>
        <dbReference type="ARBA" id="ARBA00004167"/>
    </source>
</evidence>
<dbReference type="Proteomes" id="UP000005737">
    <property type="component" value="Unassembled WGS sequence"/>
</dbReference>
<keyword evidence="9" id="KW-1185">Reference proteome</keyword>
<feature type="domain" description="Band 7" evidence="7">
    <location>
        <begin position="24"/>
        <end position="193"/>
    </location>
</feature>
<keyword evidence="5" id="KW-0472">Membrane</keyword>
<keyword evidence="4" id="KW-1003">Cell membrane</keyword>
<dbReference type="AlphaFoldDB" id="H2CKB1"/>
<dbReference type="GO" id="GO:0005886">
    <property type="term" value="C:plasma membrane"/>
    <property type="evidence" value="ECO:0007669"/>
    <property type="project" value="UniProtKB-SubCell"/>
</dbReference>
<dbReference type="CDD" id="cd03399">
    <property type="entry name" value="SPFH_flotillin"/>
    <property type="match status" value="1"/>
</dbReference>
<evidence type="ECO:0000313" key="8">
    <source>
        <dbReference type="EMBL" id="EHQ07214.1"/>
    </source>
</evidence>
<feature type="compositionally biased region" description="Basic and acidic residues" evidence="6">
    <location>
        <begin position="319"/>
        <end position="332"/>
    </location>
</feature>
<dbReference type="InterPro" id="IPR027705">
    <property type="entry name" value="Flotillin_fam"/>
</dbReference>
<dbReference type="PANTHER" id="PTHR13806:SF31">
    <property type="entry name" value="FLOTILLIN-LIKE PROTEIN 1-RELATED"/>
    <property type="match status" value="1"/>
</dbReference>